<evidence type="ECO:0008006" key="3">
    <source>
        <dbReference type="Google" id="ProtNLM"/>
    </source>
</evidence>
<comment type="caution">
    <text evidence="1">The sequence shown here is derived from an EMBL/GenBank/DDBJ whole genome shotgun (WGS) entry which is preliminary data.</text>
</comment>
<evidence type="ECO:0000313" key="2">
    <source>
        <dbReference type="Proteomes" id="UP000316167"/>
    </source>
</evidence>
<dbReference type="AlphaFoldDB" id="A0A562SPR2"/>
<organism evidence="1 2">
    <name type="scientific">Lacibacter cauensis</name>
    <dbReference type="NCBI Taxonomy" id="510947"/>
    <lineage>
        <taxon>Bacteria</taxon>
        <taxon>Pseudomonadati</taxon>
        <taxon>Bacteroidota</taxon>
        <taxon>Chitinophagia</taxon>
        <taxon>Chitinophagales</taxon>
        <taxon>Chitinophagaceae</taxon>
        <taxon>Lacibacter</taxon>
    </lineage>
</organism>
<name>A0A562SPR2_9BACT</name>
<dbReference type="EMBL" id="VLLE01000003">
    <property type="protein sequence ID" value="TWI83277.1"/>
    <property type="molecule type" value="Genomic_DNA"/>
</dbReference>
<gene>
    <name evidence="1" type="ORF">IQ13_1385</name>
</gene>
<dbReference type="InterPro" id="IPR011856">
    <property type="entry name" value="tRNA_endonuc-like_dom_sf"/>
</dbReference>
<dbReference type="InterPro" id="IPR011335">
    <property type="entry name" value="Restrct_endonuc-II-like"/>
</dbReference>
<dbReference type="SUPFAM" id="SSF52980">
    <property type="entry name" value="Restriction endonuclease-like"/>
    <property type="match status" value="1"/>
</dbReference>
<protein>
    <recommendedName>
        <fullName evidence="3">PD(D/E)XK endonuclease domain-containing protein</fullName>
    </recommendedName>
</protein>
<proteinExistence type="predicted"/>
<dbReference type="Proteomes" id="UP000316167">
    <property type="component" value="Unassembled WGS sequence"/>
</dbReference>
<dbReference type="RefSeq" id="WP_144885349.1">
    <property type="nucleotide sequence ID" value="NZ_VLLE01000003.1"/>
</dbReference>
<dbReference type="Gene3D" id="3.40.1350.10">
    <property type="match status" value="1"/>
</dbReference>
<keyword evidence="2" id="KW-1185">Reference proteome</keyword>
<dbReference type="OrthoDB" id="7060296at2"/>
<reference evidence="1 2" key="1">
    <citation type="journal article" date="2015" name="Stand. Genomic Sci.">
        <title>Genomic Encyclopedia of Bacterial and Archaeal Type Strains, Phase III: the genomes of soil and plant-associated and newly described type strains.</title>
        <authorList>
            <person name="Whitman W.B."/>
            <person name="Woyke T."/>
            <person name="Klenk H.P."/>
            <person name="Zhou Y."/>
            <person name="Lilburn T.G."/>
            <person name="Beck B.J."/>
            <person name="De Vos P."/>
            <person name="Vandamme P."/>
            <person name="Eisen J.A."/>
            <person name="Garrity G."/>
            <person name="Hugenholtz P."/>
            <person name="Kyrpides N.C."/>
        </authorList>
    </citation>
    <scope>NUCLEOTIDE SEQUENCE [LARGE SCALE GENOMIC DNA]</scope>
    <source>
        <strain evidence="1 2">CGMCC 1.7271</strain>
    </source>
</reference>
<evidence type="ECO:0000313" key="1">
    <source>
        <dbReference type="EMBL" id="TWI83277.1"/>
    </source>
</evidence>
<accession>A0A562SPR2</accession>
<dbReference type="GO" id="GO:0003676">
    <property type="term" value="F:nucleic acid binding"/>
    <property type="evidence" value="ECO:0007669"/>
    <property type="project" value="InterPro"/>
</dbReference>
<sequence length="131" mass="14799">MPEIQPSSTGLSGEYFVAAELLRRGFSVGITMGNAKAIDILAEKDNKQFIIQVKSIYKKKNVGWPMMKDKVNINILYVFVNLNGDKMSTPDYFIATGKEAKAKVKQYTTRGIIDLSTLNNEDYLGRWDKIK</sequence>